<organism evidence="2">
    <name type="scientific">mine drainage metagenome</name>
    <dbReference type="NCBI Taxonomy" id="410659"/>
    <lineage>
        <taxon>unclassified sequences</taxon>
        <taxon>metagenomes</taxon>
        <taxon>ecological metagenomes</taxon>
    </lineage>
</organism>
<feature type="transmembrane region" description="Helical" evidence="1">
    <location>
        <begin position="14"/>
        <end position="32"/>
    </location>
</feature>
<accession>A0A1J5RXL8</accession>
<evidence type="ECO:0000313" key="2">
    <source>
        <dbReference type="EMBL" id="OIQ96703.1"/>
    </source>
</evidence>
<sequence length="97" mass="10888">MTADSIKVIQEPMAPKWVLLIAILLPGMGQVINNAPKRGFFMACFMIILGLITFNLAQPNISMVGKLAGGIFIYAISILDAYYWAKYRKEFFKRNGL</sequence>
<proteinExistence type="predicted"/>
<keyword evidence="1" id="KW-1133">Transmembrane helix</keyword>
<comment type="caution">
    <text evidence="2">The sequence shown here is derived from an EMBL/GenBank/DDBJ whole genome shotgun (WGS) entry which is preliminary data.</text>
</comment>
<name>A0A1J5RXL8_9ZZZZ</name>
<gene>
    <name evidence="2" type="ORF">GALL_212910</name>
</gene>
<dbReference type="EMBL" id="MLJW01000144">
    <property type="protein sequence ID" value="OIQ96703.1"/>
    <property type="molecule type" value="Genomic_DNA"/>
</dbReference>
<protein>
    <submittedName>
        <fullName evidence="2">Uncharacterized protein</fullName>
    </submittedName>
</protein>
<dbReference type="AlphaFoldDB" id="A0A1J5RXL8"/>
<evidence type="ECO:0000256" key="1">
    <source>
        <dbReference type="SAM" id="Phobius"/>
    </source>
</evidence>
<feature type="transmembrane region" description="Helical" evidence="1">
    <location>
        <begin position="63"/>
        <end position="85"/>
    </location>
</feature>
<keyword evidence="1" id="KW-0812">Transmembrane</keyword>
<feature type="transmembrane region" description="Helical" evidence="1">
    <location>
        <begin position="39"/>
        <end position="57"/>
    </location>
</feature>
<keyword evidence="1" id="KW-0472">Membrane</keyword>
<reference evidence="2" key="1">
    <citation type="submission" date="2016-10" db="EMBL/GenBank/DDBJ databases">
        <title>Sequence of Gallionella enrichment culture.</title>
        <authorList>
            <person name="Poehlein A."/>
            <person name="Muehling M."/>
            <person name="Daniel R."/>
        </authorList>
    </citation>
    <scope>NUCLEOTIDE SEQUENCE</scope>
</reference>